<dbReference type="AlphaFoldDB" id="A0A139AHW1"/>
<dbReference type="EMBL" id="KQ965752">
    <property type="protein sequence ID" value="KXS16411.1"/>
    <property type="molecule type" value="Genomic_DNA"/>
</dbReference>
<sequence length="353" mass="40151">MKDLRVKCAVMERKKVELNGAFESQERVLATHARSIRQLQQTLVRINTLISQQAVQQSRLEEANLGLENEYRGRLRDAEDEAVRLEEAYERLVTEKEKAEEGFLDLERQILLWEKKIQIVKETADALDPNVGSADLVAMRAEIHRMKLRLSSLLKLQEKMIQEMEKCILRRETIGTKAGGGVAMMIGLEAEKGRRGLAGQQQLRKAIEDLTRKLRTLVQDVKEAERELQSVSSTTSRLASIISETNASITHVTDRTIHVQSEIISKANVKVSMATEVLLFQKGGKRYQELKDGKYVPVVKEEAKRPEEWEAWKEKLRTIEAVLVKAEVSRGSWAIQISLGYLRPAALLRRCAV</sequence>
<dbReference type="Proteomes" id="UP000070544">
    <property type="component" value="Unassembled WGS sequence"/>
</dbReference>
<proteinExistence type="predicted"/>
<organism evidence="2 3">
    <name type="scientific">Gonapodya prolifera (strain JEL478)</name>
    <name type="common">Monoblepharis prolifera</name>
    <dbReference type="NCBI Taxonomy" id="1344416"/>
    <lineage>
        <taxon>Eukaryota</taxon>
        <taxon>Fungi</taxon>
        <taxon>Fungi incertae sedis</taxon>
        <taxon>Chytridiomycota</taxon>
        <taxon>Chytridiomycota incertae sedis</taxon>
        <taxon>Monoblepharidomycetes</taxon>
        <taxon>Monoblepharidales</taxon>
        <taxon>Gonapodyaceae</taxon>
        <taxon>Gonapodya</taxon>
    </lineage>
</organism>
<dbReference type="OMA" id="DFPDKKT"/>
<evidence type="ECO:0000256" key="1">
    <source>
        <dbReference type="SAM" id="Coils"/>
    </source>
</evidence>
<dbReference type="GO" id="GO:0005737">
    <property type="term" value="C:cytoplasm"/>
    <property type="evidence" value="ECO:0007669"/>
    <property type="project" value="TreeGrafter"/>
</dbReference>
<evidence type="ECO:0000313" key="2">
    <source>
        <dbReference type="EMBL" id="KXS16411.1"/>
    </source>
</evidence>
<dbReference type="STRING" id="1344416.A0A139AHW1"/>
<dbReference type="GO" id="GO:0035082">
    <property type="term" value="P:axoneme assembly"/>
    <property type="evidence" value="ECO:0007669"/>
    <property type="project" value="InterPro"/>
</dbReference>
<name>A0A139AHW1_GONPJ</name>
<protein>
    <submittedName>
        <fullName evidence="2">Uncharacterized protein</fullName>
    </submittedName>
</protein>
<reference evidence="2 3" key="1">
    <citation type="journal article" date="2015" name="Genome Biol. Evol.">
        <title>Phylogenomic analyses indicate that early fungi evolved digesting cell walls of algal ancestors of land plants.</title>
        <authorList>
            <person name="Chang Y."/>
            <person name="Wang S."/>
            <person name="Sekimoto S."/>
            <person name="Aerts A.L."/>
            <person name="Choi C."/>
            <person name="Clum A."/>
            <person name="LaButti K.M."/>
            <person name="Lindquist E.A."/>
            <person name="Yee Ngan C."/>
            <person name="Ohm R.A."/>
            <person name="Salamov A.A."/>
            <person name="Grigoriev I.V."/>
            <person name="Spatafora J.W."/>
            <person name="Berbee M.L."/>
        </authorList>
    </citation>
    <scope>NUCLEOTIDE SEQUENCE [LARGE SCALE GENOMIC DNA]</scope>
    <source>
        <strain evidence="2 3">JEL478</strain>
    </source>
</reference>
<keyword evidence="3" id="KW-1185">Reference proteome</keyword>
<dbReference type="OrthoDB" id="188741at2759"/>
<keyword evidence="1" id="KW-0175">Coiled coil</keyword>
<dbReference type="InterPro" id="IPR037386">
    <property type="entry name" value="CCDC40"/>
</dbReference>
<gene>
    <name evidence="2" type="ORF">M427DRAFT_494913</name>
</gene>
<feature type="coiled-coil region" evidence="1">
    <location>
        <begin position="200"/>
        <end position="234"/>
    </location>
</feature>
<dbReference type="PANTHER" id="PTHR16275:SF8">
    <property type="entry name" value="COILED-COIL DOMAIN-CONTAINING PROTEIN 40"/>
    <property type="match status" value="1"/>
</dbReference>
<accession>A0A139AHW1</accession>
<dbReference type="PANTHER" id="PTHR16275">
    <property type="entry name" value="COILED-COIL DOMAIN-CONTAINING PROTEIN 40"/>
    <property type="match status" value="1"/>
</dbReference>
<evidence type="ECO:0000313" key="3">
    <source>
        <dbReference type="Proteomes" id="UP000070544"/>
    </source>
</evidence>
<feature type="coiled-coil region" evidence="1">
    <location>
        <begin position="68"/>
        <end position="109"/>
    </location>
</feature>